<dbReference type="Proteomes" id="UP000279833">
    <property type="component" value="Unassembled WGS sequence"/>
</dbReference>
<evidence type="ECO:0000313" key="3">
    <source>
        <dbReference type="Proteomes" id="UP000279833"/>
    </source>
</evidence>
<evidence type="ECO:0000256" key="1">
    <source>
        <dbReference type="SAM" id="MobiDB-lite"/>
    </source>
</evidence>
<accession>A0A183JLG4</accession>
<sequence length="270" mass="30520">MERPDIVGDREDQPNGNGNEEIQLDSTGNQRNPLDPSWRIKAKYGRGATILSSQQQVPSLSGSTEGRRNYYEGQLERYQRSINFNVSGDSGPQEASLQGIDLYRNTGQDQKRKNKKTAINSSRTRAGKVQAQAEYIEANKQVKKNIRADKKKYVEELATTVEKTARERNMKQLYDTMKKLAGKYSKPERPAKDKEGRPITEIQQQRNRWVEYLEELMNRPAPTNPPDIEAAHTDLPIDANPPTTKEIRMAIRQIKSGKAAGPDNIPAEAL</sequence>
<feature type="compositionally biased region" description="Polar residues" evidence="1">
    <location>
        <begin position="14"/>
        <end position="32"/>
    </location>
</feature>
<dbReference type="WBParaSite" id="SCUD_0000354501-mRNA-1">
    <property type="protein sequence ID" value="SCUD_0000354501-mRNA-1"/>
    <property type="gene ID" value="SCUD_0000354501"/>
</dbReference>
<feature type="region of interest" description="Disordered" evidence="1">
    <location>
        <begin position="221"/>
        <end position="242"/>
    </location>
</feature>
<proteinExistence type="predicted"/>
<feature type="compositionally biased region" description="Basic and acidic residues" evidence="1">
    <location>
        <begin position="185"/>
        <end position="198"/>
    </location>
</feature>
<reference evidence="2 3" key="2">
    <citation type="submission" date="2018-11" db="EMBL/GenBank/DDBJ databases">
        <authorList>
            <consortium name="Pathogen Informatics"/>
        </authorList>
    </citation>
    <scope>NUCLEOTIDE SEQUENCE [LARGE SCALE GENOMIC DNA]</scope>
    <source>
        <strain evidence="2">Dakar</strain>
        <strain evidence="3">Dakar, Senegal</strain>
    </source>
</reference>
<name>A0A183JLG4_9TREM</name>
<reference evidence="4" key="1">
    <citation type="submission" date="2016-06" db="UniProtKB">
        <authorList>
            <consortium name="WormBaseParasite"/>
        </authorList>
    </citation>
    <scope>IDENTIFICATION</scope>
</reference>
<protein>
    <submittedName>
        <fullName evidence="4">Reverse transcriptase domain-containing protein</fullName>
    </submittedName>
</protein>
<feature type="region of interest" description="Disordered" evidence="1">
    <location>
        <begin position="104"/>
        <end position="125"/>
    </location>
</feature>
<dbReference type="EMBL" id="UZAK01004062">
    <property type="protein sequence ID" value="VDO82672.1"/>
    <property type="molecule type" value="Genomic_DNA"/>
</dbReference>
<organism evidence="4">
    <name type="scientific">Schistosoma curassoni</name>
    <dbReference type="NCBI Taxonomy" id="6186"/>
    <lineage>
        <taxon>Eukaryota</taxon>
        <taxon>Metazoa</taxon>
        <taxon>Spiralia</taxon>
        <taxon>Lophotrochozoa</taxon>
        <taxon>Platyhelminthes</taxon>
        <taxon>Trematoda</taxon>
        <taxon>Digenea</taxon>
        <taxon>Strigeidida</taxon>
        <taxon>Schistosomatoidea</taxon>
        <taxon>Schistosomatidae</taxon>
        <taxon>Schistosoma</taxon>
    </lineage>
</organism>
<evidence type="ECO:0000313" key="2">
    <source>
        <dbReference type="EMBL" id="VDO82672.1"/>
    </source>
</evidence>
<keyword evidence="3" id="KW-1185">Reference proteome</keyword>
<gene>
    <name evidence="2" type="ORF">SCUD_LOCUS3544</name>
</gene>
<evidence type="ECO:0000313" key="4">
    <source>
        <dbReference type="WBParaSite" id="SCUD_0000354501-mRNA-1"/>
    </source>
</evidence>
<feature type="region of interest" description="Disordered" evidence="1">
    <location>
        <begin position="1"/>
        <end position="68"/>
    </location>
</feature>
<feature type="compositionally biased region" description="Basic and acidic residues" evidence="1">
    <location>
        <begin position="1"/>
        <end position="13"/>
    </location>
</feature>
<dbReference type="AlphaFoldDB" id="A0A183JLG4"/>
<feature type="region of interest" description="Disordered" evidence="1">
    <location>
        <begin position="182"/>
        <end position="203"/>
    </location>
</feature>
<feature type="compositionally biased region" description="Polar residues" evidence="1">
    <location>
        <begin position="50"/>
        <end position="64"/>
    </location>
</feature>